<accession>A0A1J0GRF4</accession>
<evidence type="ECO:0008006" key="3">
    <source>
        <dbReference type="Google" id="ProtNLM"/>
    </source>
</evidence>
<keyword evidence="2" id="KW-1185">Reference proteome</keyword>
<evidence type="ECO:0000313" key="1">
    <source>
        <dbReference type="EMBL" id="APC43649.1"/>
    </source>
</evidence>
<gene>
    <name evidence="1" type="ORF">SEA_AMELIE_52</name>
</gene>
<dbReference type="EMBL" id="KX808132">
    <property type="protein sequence ID" value="APC43649.1"/>
    <property type="molecule type" value="Genomic_DNA"/>
</dbReference>
<evidence type="ECO:0000313" key="2">
    <source>
        <dbReference type="Proteomes" id="UP000225217"/>
    </source>
</evidence>
<reference evidence="1 2" key="1">
    <citation type="submission" date="2016-08" db="EMBL/GenBank/DDBJ databases">
        <authorList>
            <person name="Grinspan D."/>
            <person name="Erlich J."/>
            <person name="Cui Z.D."/>
            <person name="Khazanchi R."/>
            <person name="Shaffer C.D."/>
            <person name="Hafer-Weston K.A."/>
            <person name="Elgin S.C.R."/>
            <person name="Klyczek K."/>
            <person name="Garlena R.A."/>
            <person name="Russell D.A."/>
            <person name="Pope W.H."/>
            <person name="Jacobs-Sera D."/>
            <person name="Hendrix R.W."/>
            <person name="Hatfull G.F."/>
        </authorList>
    </citation>
    <scope>NUCLEOTIDE SEQUENCE [LARGE SCALE GENOMIC DNA]</scope>
</reference>
<name>A0A1J0GRF4_9CAUD</name>
<protein>
    <recommendedName>
        <fullName evidence="3">Lipoprotein</fullName>
    </recommendedName>
</protein>
<dbReference type="Proteomes" id="UP000225217">
    <property type="component" value="Segment"/>
</dbReference>
<sequence length="53" mass="5365">MRKVIAVVAAAAVMLTGCKASSEGSTDAPAVYSPPRPPMILPAPHSSGSFILL</sequence>
<organism evidence="1 2">
    <name type="scientific">Mycobacterium phage Amelie</name>
    <dbReference type="NCBI Taxonomy" id="1913035"/>
    <lineage>
        <taxon>Viruses</taxon>
        <taxon>Duplodnaviria</taxon>
        <taxon>Heunggongvirae</taxon>
        <taxon>Uroviricota</taxon>
        <taxon>Caudoviricetes</taxon>
        <taxon>Weiservirinae</taxon>
        <taxon>Anayavirus</taxon>
        <taxon>Anayavirus amelie</taxon>
    </lineage>
</organism>
<proteinExistence type="predicted"/>
<dbReference type="PROSITE" id="PS51257">
    <property type="entry name" value="PROKAR_LIPOPROTEIN"/>
    <property type="match status" value="1"/>
</dbReference>